<name>A0A5B0KMR5_9PROT</name>
<dbReference type="AlphaFoldDB" id="A0A5B0KMR5"/>
<sequence length="766" mass="80604">MTVQQTNQGTSQAAKPARISRKARTLYNSLPIVAAALGKKFGVQVIVSGNEMKTDGHRIYVPAFDPDEPDLCDLAYGVIAHEAGGHIQFTDWNVVDRAYNQPLRREMLNIIEDVRIEAALAVDYPGTRKTIAKVFDYLIRRGEIRAVNDREHPAEILSGYCLLRLRSDILGQKALEPFADQSEAVAAQTFPAGAMVRLHALLSEVKNLESTADALELVDLVLTMLKQEEEKARQQPPQQPQQPPQGNERDESDQQDQDAPQQQGGSGSGDEPDSQGDDDGNDADDSPGGSGKSSDNTSKDDDASDDDGSSAGGTGGDDGEDQDDSGQSGSGSGNGDDDQSGDGEEGDDSDQDSGEGDDADDTDAANQSGDGESDDDGDDGSGSGSDADDDADDDDDGQSGDGEDSDDGADGQGSDKGDEQDGNQGSKSPGSDAGDAGNTGSDVGGDYDPNGADAIAKALSASANDVKSTDLFQKAAADLSNSAAKAPVQSRVPAMAQPQAMEANPLIGQGIVSRVRSTSGRVRAQLLGLVQASQREDEVTRRRGRAVNGRKISRIITGDTRVFTQRTDTRAPNSAIHILVDRSGSMAARTAHVAGGASRNRLDVAIDSAVALTTALEAIPGVNPAITAFPASRTDYEQDYQRAIGVLPLLKHGQKVRQVIGNFAVAPAGGTPLGEAMWYAAAQLVNTTKEERKLLLIVTDGEPNNPDQVIDMVRRCQASNIEVIGIGIQIDRVRQLFPTAVVIQDIAELRSALFEITRKALTAAAA</sequence>
<evidence type="ECO:0000313" key="4">
    <source>
        <dbReference type="Proteomes" id="UP000325333"/>
    </source>
</evidence>
<dbReference type="EMBL" id="VEWN01000013">
    <property type="protein sequence ID" value="KAA1053892.1"/>
    <property type="molecule type" value="Genomic_DNA"/>
</dbReference>
<dbReference type="Pfam" id="PF00092">
    <property type="entry name" value="VWA"/>
    <property type="match status" value="1"/>
</dbReference>
<evidence type="ECO:0000259" key="2">
    <source>
        <dbReference type="PROSITE" id="PS50234"/>
    </source>
</evidence>
<dbReference type="Pfam" id="PF06213">
    <property type="entry name" value="CobT"/>
    <property type="match status" value="1"/>
</dbReference>
<dbReference type="SMART" id="SM00327">
    <property type="entry name" value="VWA"/>
    <property type="match status" value="1"/>
</dbReference>
<dbReference type="InterPro" id="IPR051928">
    <property type="entry name" value="NorD/CobT"/>
</dbReference>
<comment type="caution">
    <text evidence="3">The sequence shown here is derived from an EMBL/GenBank/DDBJ whole genome shotgun (WGS) entry which is preliminary data.</text>
</comment>
<organism evidence="3 4">
    <name type="scientific">Azospirillum argentinense</name>
    <dbReference type="NCBI Taxonomy" id="2970906"/>
    <lineage>
        <taxon>Bacteria</taxon>
        <taxon>Pseudomonadati</taxon>
        <taxon>Pseudomonadota</taxon>
        <taxon>Alphaproteobacteria</taxon>
        <taxon>Rhodospirillales</taxon>
        <taxon>Azospirillaceae</taxon>
        <taxon>Azospirillum</taxon>
    </lineage>
</organism>
<protein>
    <recommendedName>
        <fullName evidence="2">VWFA domain-containing protein</fullName>
    </recommendedName>
</protein>
<feature type="compositionally biased region" description="Acidic residues" evidence="1">
    <location>
        <begin position="335"/>
        <end position="363"/>
    </location>
</feature>
<evidence type="ECO:0000313" key="3">
    <source>
        <dbReference type="EMBL" id="KAA1053892.1"/>
    </source>
</evidence>
<evidence type="ECO:0000256" key="1">
    <source>
        <dbReference type="SAM" id="MobiDB-lite"/>
    </source>
</evidence>
<dbReference type="RefSeq" id="WP_149651000.1">
    <property type="nucleotide sequence ID" value="NZ_VEWN01000013.1"/>
</dbReference>
<feature type="compositionally biased region" description="Acidic residues" evidence="1">
    <location>
        <begin position="270"/>
        <end position="285"/>
    </location>
</feature>
<dbReference type="PANTHER" id="PTHR41248:SF1">
    <property type="entry name" value="NORD PROTEIN"/>
    <property type="match status" value="1"/>
</dbReference>
<dbReference type="PROSITE" id="PS50234">
    <property type="entry name" value="VWFA"/>
    <property type="match status" value="1"/>
</dbReference>
<accession>A0A5B0KMR5</accession>
<dbReference type="GO" id="GO:0009236">
    <property type="term" value="P:cobalamin biosynthetic process"/>
    <property type="evidence" value="ECO:0007669"/>
    <property type="project" value="InterPro"/>
</dbReference>
<gene>
    <name evidence="3" type="ORF">FH063_002474</name>
</gene>
<dbReference type="Gene3D" id="3.40.50.410">
    <property type="entry name" value="von Willebrand factor, type A domain"/>
    <property type="match status" value="1"/>
</dbReference>
<feature type="compositionally biased region" description="Acidic residues" evidence="1">
    <location>
        <begin position="386"/>
        <end position="409"/>
    </location>
</feature>
<dbReference type="InterPro" id="IPR006538">
    <property type="entry name" value="CobT"/>
</dbReference>
<proteinExistence type="predicted"/>
<dbReference type="InterPro" id="IPR036465">
    <property type="entry name" value="vWFA_dom_sf"/>
</dbReference>
<dbReference type="PANTHER" id="PTHR41248">
    <property type="entry name" value="NORD PROTEIN"/>
    <property type="match status" value="1"/>
</dbReference>
<dbReference type="SUPFAM" id="SSF53300">
    <property type="entry name" value="vWA-like"/>
    <property type="match status" value="1"/>
</dbReference>
<reference evidence="3 4" key="1">
    <citation type="submission" date="2019-07" db="EMBL/GenBank/DDBJ databases">
        <title>Genome sequencing of the stress-tolerant strain Azospirillum brasilense Az19.</title>
        <authorList>
            <person name="Maroniche G.A."/>
            <person name="Garcia J.E."/>
            <person name="Pagnussat L."/>
            <person name="Amenta M."/>
            <person name="Creus C.M."/>
        </authorList>
    </citation>
    <scope>NUCLEOTIDE SEQUENCE [LARGE SCALE GENOMIC DNA]</scope>
    <source>
        <strain evidence="3 4">Az19</strain>
    </source>
</reference>
<dbReference type="InterPro" id="IPR002035">
    <property type="entry name" value="VWF_A"/>
</dbReference>
<dbReference type="Proteomes" id="UP000325333">
    <property type="component" value="Unassembled WGS sequence"/>
</dbReference>
<feature type="region of interest" description="Disordered" evidence="1">
    <location>
        <begin position="229"/>
        <end position="449"/>
    </location>
</feature>
<feature type="domain" description="VWFA" evidence="2">
    <location>
        <begin position="575"/>
        <end position="736"/>
    </location>
</feature>